<dbReference type="InterPro" id="IPR036427">
    <property type="entry name" value="Bromodomain-like_sf"/>
</dbReference>
<dbReference type="SUPFAM" id="SSF47370">
    <property type="entry name" value="Bromodomain"/>
    <property type="match status" value="1"/>
</dbReference>
<organism evidence="6">
    <name type="scientific">Nippostrongylus brasiliensis</name>
    <name type="common">Rat hookworm</name>
    <dbReference type="NCBI Taxonomy" id="27835"/>
    <lineage>
        <taxon>Eukaryota</taxon>
        <taxon>Metazoa</taxon>
        <taxon>Ecdysozoa</taxon>
        <taxon>Nematoda</taxon>
        <taxon>Chromadorea</taxon>
        <taxon>Rhabditida</taxon>
        <taxon>Rhabditina</taxon>
        <taxon>Rhabditomorpha</taxon>
        <taxon>Strongyloidea</taxon>
        <taxon>Heligmosomidae</taxon>
        <taxon>Nippostrongylus</taxon>
    </lineage>
</organism>
<evidence type="ECO:0000313" key="6">
    <source>
        <dbReference type="WBParaSite" id="NBR_0000883201-mRNA-1"/>
    </source>
</evidence>
<accession>A0A0N4Y018</accession>
<keyword evidence="5" id="KW-1185">Reference proteome</keyword>
<sequence>MVFRVLLTDMEDAVTPGVAPLMQEAVIVQPELVEESGGIDQNRNGTEICGEAEPALQGPSGDVENTAATDAVGVGEGIIPAFEQEITPTSRRKGKRRKPAKKKPPRPKKEPSSVKKPPRKRKPSDTYTTSARTQALPRRSSNRLKQKQEAVDYSRLPPKYHGLPKPSMRFCDYVINELLAAKYQPINWLIELPTVKKKLKYRQYGDADEFANEIRTLCMNPIDNGLMDECLALLHVFDQLAANQLKATESLLTELDSKQALLRDVQRRRREAWSTGAEMPRFDPSLKMSLEDGAEQSQKAKTKQTVVTKEEVIPDTKNEDKNAPMTLDDMDELAEEIKKLNTSEIDNVIRTILNHHTIEIPDGDEELVAIPIDRLAHNALKDIRSYVTELLATDRAAVIDVKTKKKKEKKTSERRRAQPVKKRVSFFDVEARKKELVEGIKKLGGTGTTRPIKKQSAHLNIFLYFFV</sequence>
<dbReference type="PROSITE" id="PS51525">
    <property type="entry name" value="NET"/>
    <property type="match status" value="1"/>
</dbReference>
<feature type="region of interest" description="Disordered" evidence="2">
    <location>
        <begin position="79"/>
        <end position="158"/>
    </location>
</feature>
<feature type="region of interest" description="Disordered" evidence="2">
    <location>
        <begin position="291"/>
        <end position="311"/>
    </location>
</feature>
<dbReference type="STRING" id="27835.A0A0N4Y018"/>
<feature type="domain" description="NET" evidence="3">
    <location>
        <begin position="315"/>
        <end position="398"/>
    </location>
</feature>
<dbReference type="Gene3D" id="1.20.1270.220">
    <property type="match status" value="1"/>
</dbReference>
<dbReference type="OMA" id="HEIHERV"/>
<dbReference type="InterPro" id="IPR027353">
    <property type="entry name" value="NET_dom"/>
</dbReference>
<evidence type="ECO:0000313" key="4">
    <source>
        <dbReference type="EMBL" id="VDL72422.1"/>
    </source>
</evidence>
<evidence type="ECO:0000256" key="2">
    <source>
        <dbReference type="SAM" id="MobiDB-lite"/>
    </source>
</evidence>
<evidence type="ECO:0000256" key="1">
    <source>
        <dbReference type="ARBA" id="ARBA00023117"/>
    </source>
</evidence>
<evidence type="ECO:0000313" key="5">
    <source>
        <dbReference type="Proteomes" id="UP000271162"/>
    </source>
</evidence>
<evidence type="ECO:0000259" key="3">
    <source>
        <dbReference type="PROSITE" id="PS51525"/>
    </source>
</evidence>
<protein>
    <submittedName>
        <fullName evidence="6">NET domain-containing protein</fullName>
    </submittedName>
</protein>
<dbReference type="WBParaSite" id="NBR_0000883201-mRNA-1">
    <property type="protein sequence ID" value="NBR_0000883201-mRNA-1"/>
    <property type="gene ID" value="NBR_0000883201"/>
</dbReference>
<reference evidence="4 5" key="2">
    <citation type="submission" date="2018-11" db="EMBL/GenBank/DDBJ databases">
        <authorList>
            <consortium name="Pathogen Informatics"/>
        </authorList>
    </citation>
    <scope>NUCLEOTIDE SEQUENCE [LARGE SCALE GENOMIC DNA]</scope>
</reference>
<reference evidence="6" key="1">
    <citation type="submission" date="2017-02" db="UniProtKB">
        <authorList>
            <consortium name="WormBaseParasite"/>
        </authorList>
    </citation>
    <scope>IDENTIFICATION</scope>
</reference>
<feature type="compositionally biased region" description="Basic residues" evidence="2">
    <location>
        <begin position="90"/>
        <end position="106"/>
    </location>
</feature>
<keyword evidence="1" id="KW-0103">Bromodomain</keyword>
<name>A0A0N4Y018_NIPBR</name>
<dbReference type="InterPro" id="IPR038336">
    <property type="entry name" value="NET_sf"/>
</dbReference>
<proteinExistence type="predicted"/>
<dbReference type="EMBL" id="UYSL01020057">
    <property type="protein sequence ID" value="VDL72422.1"/>
    <property type="molecule type" value="Genomic_DNA"/>
</dbReference>
<dbReference type="Proteomes" id="UP000271162">
    <property type="component" value="Unassembled WGS sequence"/>
</dbReference>
<gene>
    <name evidence="4" type="ORF">NBR_LOCUS8833</name>
</gene>
<dbReference type="AlphaFoldDB" id="A0A0N4Y018"/>